<sequence>MQIFDIIFVIALFVGATAIVQIGNEGLPGEKAHINAKGLFQFSRPAKGLPATCPTSENTKVTEKTSNSTSVETIISEDKGCTTTVNRFSADTSRNTSSVVTSGSKIIKTTSYVRILITETNTTSVVDVEPTTDTSTTETVATTEVTPSKTTQTTLTTPSTSTTAPLRKGIACVFVADAYNFGKDIARYTQERYLIGNMSDYFFKSTVESKAAITKYGYVKSFTIMAAINALKDMHEDFVRDIDTDPEDISTPPFNTAEAIQRINRFDRVKGRANSLIFISAQKDTENLPKLEPKSKEWKRIIAVGFDGTDLTNVIDKDRGAAVSVPYNFSEDDVKKVIDALLEVTIANTTPSMVDSRTTSVIM</sequence>
<feature type="chain" id="PRO_5001495050" description="VWFA domain-containing protein" evidence="1">
    <location>
        <begin position="19"/>
        <end position="363"/>
    </location>
</feature>
<reference evidence="3" key="1">
    <citation type="journal article" date="2015" name="Nat. Genet.">
        <title>The genome and transcriptome of the zoonotic hookworm Ancylostoma ceylanicum identify infection-specific gene families.</title>
        <authorList>
            <person name="Schwarz E.M."/>
            <person name="Hu Y."/>
            <person name="Antoshechkin I."/>
            <person name="Miller M.M."/>
            <person name="Sternberg P.W."/>
            <person name="Aroian R.V."/>
        </authorList>
    </citation>
    <scope>NUCLEOTIDE SEQUENCE</scope>
    <source>
        <strain evidence="3">HY135</strain>
    </source>
</reference>
<proteinExistence type="predicted"/>
<protein>
    <recommendedName>
        <fullName evidence="4">VWFA domain-containing protein</fullName>
    </recommendedName>
</protein>
<evidence type="ECO:0000313" key="2">
    <source>
        <dbReference type="EMBL" id="EYC44163.1"/>
    </source>
</evidence>
<dbReference type="AlphaFoldDB" id="A0A016WYT1"/>
<evidence type="ECO:0008006" key="4">
    <source>
        <dbReference type="Google" id="ProtNLM"/>
    </source>
</evidence>
<keyword evidence="1" id="KW-0732">Signal</keyword>
<comment type="caution">
    <text evidence="2">The sequence shown here is derived from an EMBL/GenBank/DDBJ whole genome shotgun (WGS) entry which is preliminary data.</text>
</comment>
<feature type="signal peptide" evidence="1">
    <location>
        <begin position="1"/>
        <end position="18"/>
    </location>
</feature>
<evidence type="ECO:0000256" key="1">
    <source>
        <dbReference type="SAM" id="SignalP"/>
    </source>
</evidence>
<organism evidence="2 3">
    <name type="scientific">Ancylostoma ceylanicum</name>
    <dbReference type="NCBI Taxonomy" id="53326"/>
    <lineage>
        <taxon>Eukaryota</taxon>
        <taxon>Metazoa</taxon>
        <taxon>Ecdysozoa</taxon>
        <taxon>Nematoda</taxon>
        <taxon>Chromadorea</taxon>
        <taxon>Rhabditida</taxon>
        <taxon>Rhabditina</taxon>
        <taxon>Rhabditomorpha</taxon>
        <taxon>Strongyloidea</taxon>
        <taxon>Ancylostomatidae</taxon>
        <taxon>Ancylostomatinae</taxon>
        <taxon>Ancylostoma</taxon>
    </lineage>
</organism>
<keyword evidence="3" id="KW-1185">Reference proteome</keyword>
<dbReference type="STRING" id="53326.A0A016WYT1"/>
<evidence type="ECO:0000313" key="3">
    <source>
        <dbReference type="Proteomes" id="UP000024635"/>
    </source>
</evidence>
<dbReference type="EMBL" id="JARK01000070">
    <property type="protein sequence ID" value="EYC44163.1"/>
    <property type="molecule type" value="Genomic_DNA"/>
</dbReference>
<dbReference type="Proteomes" id="UP000024635">
    <property type="component" value="Unassembled WGS sequence"/>
</dbReference>
<accession>A0A016WYT1</accession>
<gene>
    <name evidence="2" type="primary">Acey_s0470.g2030</name>
    <name evidence="2" type="ORF">Y032_0470g2030</name>
</gene>
<name>A0A016WYT1_9BILA</name>